<evidence type="ECO:0000313" key="11">
    <source>
        <dbReference type="Proteomes" id="UP000250197"/>
    </source>
</evidence>
<dbReference type="GO" id="GO:0008270">
    <property type="term" value="F:zinc ion binding"/>
    <property type="evidence" value="ECO:0007669"/>
    <property type="project" value="InterPro"/>
</dbReference>
<dbReference type="InterPro" id="IPR046457">
    <property type="entry name" value="PMI_typeI_cat"/>
</dbReference>
<protein>
    <recommendedName>
        <fullName evidence="3">mannose-6-phosphate isomerase</fullName>
        <ecNumber evidence="3">5.3.1.8</ecNumber>
    </recommendedName>
</protein>
<feature type="binding site" evidence="8">
    <location>
        <position position="92"/>
    </location>
    <ligand>
        <name>Zn(2+)</name>
        <dbReference type="ChEBI" id="CHEBI:29105"/>
    </ligand>
</feature>
<comment type="similarity">
    <text evidence="2">Belongs to the mannose-6-phosphate isomerase type 1 family.</text>
</comment>
<dbReference type="PROSITE" id="PS00965">
    <property type="entry name" value="PMI_I_1"/>
    <property type="match status" value="1"/>
</dbReference>
<dbReference type="PRINTS" id="PR00714">
    <property type="entry name" value="MAN6PISMRASE"/>
</dbReference>
<feature type="binding site" evidence="8">
    <location>
        <position position="94"/>
    </location>
    <ligand>
        <name>Zn(2+)</name>
        <dbReference type="ChEBI" id="CHEBI:29105"/>
    </ligand>
</feature>
<dbReference type="KEGG" id="cstr:CBE89_10195"/>
<comment type="catalytic activity">
    <reaction evidence="1">
        <text>D-mannose 6-phosphate = D-fructose 6-phosphate</text>
        <dbReference type="Rhea" id="RHEA:12356"/>
        <dbReference type="ChEBI" id="CHEBI:58735"/>
        <dbReference type="ChEBI" id="CHEBI:61527"/>
        <dbReference type="EC" id="5.3.1.8"/>
    </reaction>
</comment>
<reference evidence="10 11" key="1">
    <citation type="submission" date="2017-05" db="EMBL/GenBank/DDBJ databases">
        <title>Complete genome sequence of Corynebacterium striatum KC-Na-1 isolated from Neophocaena asiaeorientalis in Korea.</title>
        <authorList>
            <person name="Kim J.H."/>
            <person name="Lee K."/>
        </authorList>
    </citation>
    <scope>NUCLEOTIDE SEQUENCE [LARGE SCALE GENOMIC DNA]</scope>
    <source>
        <strain evidence="10 11">KC-Na-01</strain>
    </source>
</reference>
<evidence type="ECO:0000256" key="6">
    <source>
        <dbReference type="ARBA" id="ARBA00023235"/>
    </source>
</evidence>
<dbReference type="InterPro" id="IPR018050">
    <property type="entry name" value="Pmannose_isomerase-type1_CS"/>
</dbReference>
<dbReference type="AlphaFoldDB" id="A0A2Z2J137"/>
<sequence length="412" mass="44474">MQLLNSANRNYSWGSRTMIPELKGEPAAEAPIAELWFGAHPGDPSTVDDQRLDEVIAAAPREQLGVRVEQTYGQRLPFLLKILAAEEPLSLQAHPSKAQAEEGFARENAAGIALNAANRNYKDDNHKPELIVALTEFYAMAGFRPLERTLELFKALDCKQLDHYLSMLLPDPAAESENLRALFTTWITIPTAKRKELIAAIVEAGEALIARTAEDAAEAWMARDMRTVINLNEQYSGDIGVLGALLLNHIVLAPGEALYLNAGSLHAYVSGLGVEIMANSDNVLRGGLTPKFVDVPELVKVLTYESVADPRVQQVDKAGAPNVKGAEAWSYPVPIDEFALDRVELGANDEVELEFDGPAIALCTGGSVELEDTEGNTQTLTPGSAEWLPAAEGVVKARAAQSGAGQLFVARV</sequence>
<name>A0A2Z2J137_CORST</name>
<evidence type="ECO:0000256" key="5">
    <source>
        <dbReference type="ARBA" id="ARBA00022833"/>
    </source>
</evidence>
<evidence type="ECO:0000256" key="1">
    <source>
        <dbReference type="ARBA" id="ARBA00000757"/>
    </source>
</evidence>
<dbReference type="SUPFAM" id="SSF51182">
    <property type="entry name" value="RmlC-like cupins"/>
    <property type="match status" value="1"/>
</dbReference>
<dbReference type="InterPro" id="IPR016305">
    <property type="entry name" value="Mannose-6-P_Isomerase"/>
</dbReference>
<dbReference type="Gene3D" id="2.60.120.10">
    <property type="entry name" value="Jelly Rolls"/>
    <property type="match status" value="2"/>
</dbReference>
<dbReference type="GO" id="GO:0005829">
    <property type="term" value="C:cytosol"/>
    <property type="evidence" value="ECO:0007669"/>
    <property type="project" value="TreeGrafter"/>
</dbReference>
<keyword evidence="4 8" id="KW-0479">Metal-binding</keyword>
<evidence type="ECO:0000256" key="4">
    <source>
        <dbReference type="ARBA" id="ARBA00022723"/>
    </source>
</evidence>
<dbReference type="InterPro" id="IPR011051">
    <property type="entry name" value="RmlC_Cupin_sf"/>
</dbReference>
<evidence type="ECO:0000256" key="8">
    <source>
        <dbReference type="PIRSR" id="PIRSR001480-2"/>
    </source>
</evidence>
<organism evidence="10 11">
    <name type="scientific">Corynebacterium striatum</name>
    <dbReference type="NCBI Taxonomy" id="43770"/>
    <lineage>
        <taxon>Bacteria</taxon>
        <taxon>Bacillati</taxon>
        <taxon>Actinomycetota</taxon>
        <taxon>Actinomycetes</taxon>
        <taxon>Mycobacteriales</taxon>
        <taxon>Corynebacteriaceae</taxon>
        <taxon>Corynebacterium</taxon>
    </lineage>
</organism>
<feature type="binding site" evidence="8">
    <location>
        <position position="129"/>
    </location>
    <ligand>
        <name>Zn(2+)</name>
        <dbReference type="ChEBI" id="CHEBI:29105"/>
    </ligand>
</feature>
<dbReference type="PANTHER" id="PTHR10309">
    <property type="entry name" value="MANNOSE-6-PHOSPHATE ISOMERASE"/>
    <property type="match status" value="1"/>
</dbReference>
<dbReference type="NCBIfam" id="TIGR00218">
    <property type="entry name" value="manA"/>
    <property type="match status" value="1"/>
</dbReference>
<dbReference type="GO" id="GO:0004476">
    <property type="term" value="F:mannose-6-phosphate isomerase activity"/>
    <property type="evidence" value="ECO:0007669"/>
    <property type="project" value="UniProtKB-EC"/>
</dbReference>
<dbReference type="PANTHER" id="PTHR10309:SF0">
    <property type="entry name" value="MANNOSE-6-PHOSPHATE ISOMERASE"/>
    <property type="match status" value="1"/>
</dbReference>
<dbReference type="InterPro" id="IPR001250">
    <property type="entry name" value="Man6P_Isoase-1"/>
</dbReference>
<evidence type="ECO:0000256" key="2">
    <source>
        <dbReference type="ARBA" id="ARBA00010772"/>
    </source>
</evidence>
<keyword evidence="5 8" id="KW-0862">Zinc</keyword>
<evidence type="ECO:0000259" key="9">
    <source>
        <dbReference type="Pfam" id="PF20511"/>
    </source>
</evidence>
<accession>A0A2Z2J137</accession>
<dbReference type="Proteomes" id="UP000250197">
    <property type="component" value="Chromosome"/>
</dbReference>
<proteinExistence type="inferred from homology"/>
<dbReference type="InterPro" id="IPR014710">
    <property type="entry name" value="RmlC-like_jellyroll"/>
</dbReference>
<dbReference type="GO" id="GO:0009298">
    <property type="term" value="P:GDP-mannose biosynthetic process"/>
    <property type="evidence" value="ECO:0007669"/>
    <property type="project" value="InterPro"/>
</dbReference>
<evidence type="ECO:0000256" key="3">
    <source>
        <dbReference type="ARBA" id="ARBA00011956"/>
    </source>
</evidence>
<keyword evidence="6 10" id="KW-0413">Isomerase</keyword>
<comment type="cofactor">
    <cofactor evidence="8">
        <name>Zn(2+)</name>
        <dbReference type="ChEBI" id="CHEBI:29105"/>
    </cofactor>
    <text evidence="8">Binds 1 zinc ion per subunit.</text>
</comment>
<gene>
    <name evidence="10" type="ORF">CBE89_10195</name>
</gene>
<feature type="binding site" evidence="8">
    <location>
        <position position="266"/>
    </location>
    <ligand>
        <name>Zn(2+)</name>
        <dbReference type="ChEBI" id="CHEBI:29105"/>
    </ligand>
</feature>
<dbReference type="GO" id="GO:0005975">
    <property type="term" value="P:carbohydrate metabolic process"/>
    <property type="evidence" value="ECO:0007669"/>
    <property type="project" value="InterPro"/>
</dbReference>
<dbReference type="PIRSF" id="PIRSF001480">
    <property type="entry name" value="Mannose-6-phosphate_isomerase"/>
    <property type="match status" value="1"/>
</dbReference>
<feature type="domain" description="Phosphomannose isomerase type I catalytic" evidence="9">
    <location>
        <begin position="3"/>
        <end position="146"/>
    </location>
</feature>
<dbReference type="Gene3D" id="1.10.441.10">
    <property type="entry name" value="Phosphomannose Isomerase, domain 2"/>
    <property type="match status" value="1"/>
</dbReference>
<evidence type="ECO:0000256" key="7">
    <source>
        <dbReference type="PIRSR" id="PIRSR001480-1"/>
    </source>
</evidence>
<evidence type="ECO:0000313" key="10">
    <source>
        <dbReference type="EMBL" id="ART21822.1"/>
    </source>
</evidence>
<dbReference type="CDD" id="cd07011">
    <property type="entry name" value="cupin_PMI_type_I_N"/>
    <property type="match status" value="1"/>
</dbReference>
<dbReference type="RefSeq" id="WP_086891854.1">
    <property type="nucleotide sequence ID" value="NZ_CP021252.1"/>
</dbReference>
<dbReference type="EC" id="5.3.1.8" evidence="3"/>
<dbReference type="Pfam" id="PF20511">
    <property type="entry name" value="PMI_typeI_cat"/>
    <property type="match status" value="1"/>
</dbReference>
<feature type="active site" evidence="7">
    <location>
        <position position="285"/>
    </location>
</feature>
<dbReference type="EMBL" id="CP021252">
    <property type="protein sequence ID" value="ART21822.1"/>
    <property type="molecule type" value="Genomic_DNA"/>
</dbReference>